<proteinExistence type="predicted"/>
<sequence>MGNCLMQQSSSKYSTQDWDINATEGGFVVSNKEGGSSTTGVKINMTKNELKELLSKMDVREDIDAAEGGSNSKEVKIKITNKQLKELLSKIHGSELNLEQLHSHFINHTTTHALPTIPEID</sequence>
<dbReference type="PANTHER" id="PTHR33647:SF5">
    <property type="entry name" value="OS01G0793900 PROTEIN"/>
    <property type="match status" value="1"/>
</dbReference>
<dbReference type="AlphaFoldDB" id="A0AAN9JTF6"/>
<reference evidence="1 2" key="1">
    <citation type="submission" date="2024-01" db="EMBL/GenBank/DDBJ databases">
        <title>The genomes of 5 underutilized Papilionoideae crops provide insights into root nodulation and disease resistanc.</title>
        <authorList>
            <person name="Jiang F."/>
        </authorList>
    </citation>
    <scope>NUCLEOTIDE SEQUENCE [LARGE SCALE GENOMIC DNA]</scope>
    <source>
        <strain evidence="1">LVBAO_FW01</strain>
        <tissue evidence="1">Leaves</tissue>
    </source>
</reference>
<accession>A0AAN9JTF6</accession>
<organism evidence="1 2">
    <name type="scientific">Canavalia gladiata</name>
    <name type="common">Sword bean</name>
    <name type="synonym">Dolichos gladiatus</name>
    <dbReference type="NCBI Taxonomy" id="3824"/>
    <lineage>
        <taxon>Eukaryota</taxon>
        <taxon>Viridiplantae</taxon>
        <taxon>Streptophyta</taxon>
        <taxon>Embryophyta</taxon>
        <taxon>Tracheophyta</taxon>
        <taxon>Spermatophyta</taxon>
        <taxon>Magnoliopsida</taxon>
        <taxon>eudicotyledons</taxon>
        <taxon>Gunneridae</taxon>
        <taxon>Pentapetalae</taxon>
        <taxon>rosids</taxon>
        <taxon>fabids</taxon>
        <taxon>Fabales</taxon>
        <taxon>Fabaceae</taxon>
        <taxon>Papilionoideae</taxon>
        <taxon>50 kb inversion clade</taxon>
        <taxon>NPAAA clade</taxon>
        <taxon>indigoferoid/millettioid clade</taxon>
        <taxon>Phaseoleae</taxon>
        <taxon>Canavalia</taxon>
    </lineage>
</organism>
<dbReference type="PANTHER" id="PTHR33647">
    <property type="entry name" value="OS01G0793900 PROTEIN"/>
    <property type="match status" value="1"/>
</dbReference>
<evidence type="ECO:0000313" key="2">
    <source>
        <dbReference type="Proteomes" id="UP001367508"/>
    </source>
</evidence>
<gene>
    <name evidence="1" type="ORF">VNO77_43010</name>
</gene>
<dbReference type="Proteomes" id="UP001367508">
    <property type="component" value="Unassembled WGS sequence"/>
</dbReference>
<comment type="caution">
    <text evidence="1">The sequence shown here is derived from an EMBL/GenBank/DDBJ whole genome shotgun (WGS) entry which is preliminary data.</text>
</comment>
<protein>
    <submittedName>
        <fullName evidence="1">Uncharacterized protein</fullName>
    </submittedName>
</protein>
<keyword evidence="2" id="KW-1185">Reference proteome</keyword>
<evidence type="ECO:0000313" key="1">
    <source>
        <dbReference type="EMBL" id="KAK7305110.1"/>
    </source>
</evidence>
<name>A0AAN9JTF6_CANGL</name>
<dbReference type="EMBL" id="JAYMYQ010000011">
    <property type="protein sequence ID" value="KAK7305110.1"/>
    <property type="molecule type" value="Genomic_DNA"/>
</dbReference>